<dbReference type="SUPFAM" id="SSF53649">
    <property type="entry name" value="Alkaline phosphatase-like"/>
    <property type="match status" value="1"/>
</dbReference>
<dbReference type="PANTHER" id="PTHR42693">
    <property type="entry name" value="ARYLSULFATASE FAMILY MEMBER"/>
    <property type="match status" value="1"/>
</dbReference>
<evidence type="ECO:0000256" key="4">
    <source>
        <dbReference type="ARBA" id="ARBA00022837"/>
    </source>
</evidence>
<keyword evidence="2" id="KW-0479">Metal-binding</keyword>
<gene>
    <name evidence="6" type="ORF">JIN78_02060</name>
</gene>
<evidence type="ECO:0000256" key="3">
    <source>
        <dbReference type="ARBA" id="ARBA00022801"/>
    </source>
</evidence>
<dbReference type="Gene3D" id="3.30.1120.10">
    <property type="match status" value="1"/>
</dbReference>
<evidence type="ECO:0000259" key="5">
    <source>
        <dbReference type="Pfam" id="PF00884"/>
    </source>
</evidence>
<dbReference type="EMBL" id="JAENIO010000003">
    <property type="protein sequence ID" value="MBK1832832.1"/>
    <property type="molecule type" value="Genomic_DNA"/>
</dbReference>
<name>A0A934VL41_9BACT</name>
<dbReference type="Proteomes" id="UP000604083">
    <property type="component" value="Unassembled WGS sequence"/>
</dbReference>
<dbReference type="AlphaFoldDB" id="A0A934VL41"/>
<dbReference type="PANTHER" id="PTHR42693:SF33">
    <property type="entry name" value="ARYLSULFATASE"/>
    <property type="match status" value="1"/>
</dbReference>
<dbReference type="GO" id="GO:0046872">
    <property type="term" value="F:metal ion binding"/>
    <property type="evidence" value="ECO:0007669"/>
    <property type="project" value="UniProtKB-KW"/>
</dbReference>
<evidence type="ECO:0000313" key="7">
    <source>
        <dbReference type="Proteomes" id="UP000604083"/>
    </source>
</evidence>
<keyword evidence="4" id="KW-0106">Calcium</keyword>
<dbReference type="RefSeq" id="WP_200390268.1">
    <property type="nucleotide sequence ID" value="NZ_JAENIO010000003.1"/>
</dbReference>
<comment type="caution">
    <text evidence="6">The sequence shown here is derived from an EMBL/GenBank/DDBJ whole genome shotgun (WGS) entry which is preliminary data.</text>
</comment>
<dbReference type="InterPro" id="IPR050738">
    <property type="entry name" value="Sulfatase"/>
</dbReference>
<comment type="similarity">
    <text evidence="1">Belongs to the sulfatase family.</text>
</comment>
<evidence type="ECO:0000313" key="6">
    <source>
        <dbReference type="EMBL" id="MBK1832832.1"/>
    </source>
</evidence>
<dbReference type="Gene3D" id="3.40.720.10">
    <property type="entry name" value="Alkaline Phosphatase, subunit A"/>
    <property type="match status" value="1"/>
</dbReference>
<organism evidence="6 7">
    <name type="scientific">Roseibacillus ishigakijimensis</name>
    <dbReference type="NCBI Taxonomy" id="454146"/>
    <lineage>
        <taxon>Bacteria</taxon>
        <taxon>Pseudomonadati</taxon>
        <taxon>Verrucomicrobiota</taxon>
        <taxon>Verrucomicrobiia</taxon>
        <taxon>Verrucomicrobiales</taxon>
        <taxon>Verrucomicrobiaceae</taxon>
        <taxon>Roseibacillus</taxon>
    </lineage>
</organism>
<dbReference type="PROSITE" id="PS00523">
    <property type="entry name" value="SULFATASE_1"/>
    <property type="match status" value="1"/>
</dbReference>
<accession>A0A934VL41</accession>
<dbReference type="InterPro" id="IPR024607">
    <property type="entry name" value="Sulfatase_CS"/>
</dbReference>
<sequence length="499" mass="55034">MKNTLLCLLLCGQTTLASGAEKRPNVVLVMADDIGLGDLSFYQRQLHPDRPPTVETPHLDRLIEEGMRFSDAHSPASLCAPTRFSMLTGNYSFRNKKGPWGVWNPGSDSGIDPHFTTIARLAKAGGYETAFFGKWGLGSATKKEDYTALAQGATAFGFDYALELPQGIQDEPFAFYENRKWLKAAEDSRFVRLSAEQLGYARHVGNKHEHDEGWGDSHWNPFQAGPLLIEKATAYLSSRAREPFFLYYCSQAVHIPHTAPEQLAGVALAGTTAGKHGDMIRELDLQVGLLIRALQETGVYENTLFVFTSDNGGLVIDQEMRQAGHDASNGWSGSKGSILEGGHRVPFLAVWPGVIPPGSESHEPIVTHDMVATMAALAGQALDRSQIKDSLNLLPLWQGKEARGSHTVLLHGSIAGGFSYAIRQGPWKLVMQGSRDYDPAQLQAVGLYNLAQNKRETHATNLIHREDQQERVEELLESYRRYRKNTIPTVQQVPPPPVP</sequence>
<evidence type="ECO:0000256" key="2">
    <source>
        <dbReference type="ARBA" id="ARBA00022723"/>
    </source>
</evidence>
<dbReference type="CDD" id="cd16143">
    <property type="entry name" value="ARS_like"/>
    <property type="match status" value="1"/>
</dbReference>
<keyword evidence="3" id="KW-0378">Hydrolase</keyword>
<protein>
    <submittedName>
        <fullName evidence="6">Arylsulfatase</fullName>
    </submittedName>
</protein>
<dbReference type="InterPro" id="IPR000917">
    <property type="entry name" value="Sulfatase_N"/>
</dbReference>
<dbReference type="Pfam" id="PF00884">
    <property type="entry name" value="Sulfatase"/>
    <property type="match status" value="1"/>
</dbReference>
<dbReference type="InterPro" id="IPR017850">
    <property type="entry name" value="Alkaline_phosphatase_core_sf"/>
</dbReference>
<dbReference type="GO" id="GO:0004065">
    <property type="term" value="F:arylsulfatase activity"/>
    <property type="evidence" value="ECO:0007669"/>
    <property type="project" value="TreeGrafter"/>
</dbReference>
<feature type="domain" description="Sulfatase N-terminal" evidence="5">
    <location>
        <begin position="24"/>
        <end position="379"/>
    </location>
</feature>
<keyword evidence="7" id="KW-1185">Reference proteome</keyword>
<reference evidence="6" key="1">
    <citation type="submission" date="2021-01" db="EMBL/GenBank/DDBJ databases">
        <title>Modified the classification status of verrucomicrobia.</title>
        <authorList>
            <person name="Feng X."/>
        </authorList>
    </citation>
    <scope>NUCLEOTIDE SEQUENCE</scope>
    <source>
        <strain evidence="6">KCTC 12986</strain>
    </source>
</reference>
<evidence type="ECO:0000256" key="1">
    <source>
        <dbReference type="ARBA" id="ARBA00008779"/>
    </source>
</evidence>
<proteinExistence type="inferred from homology"/>